<name>A0ABW0SJ99_9GAMM</name>
<proteinExistence type="predicted"/>
<gene>
    <name evidence="1" type="ORF">ACFPN1_02930</name>
</gene>
<evidence type="ECO:0000313" key="1">
    <source>
        <dbReference type="EMBL" id="MFC5569019.1"/>
    </source>
</evidence>
<dbReference type="InterPro" id="IPR024096">
    <property type="entry name" value="NO_sig/Golgi_transp_ligand-bd"/>
</dbReference>
<comment type="caution">
    <text evidence="1">The sequence shown here is derived from an EMBL/GenBank/DDBJ whole genome shotgun (WGS) entry which is preliminary data.</text>
</comment>
<sequence>MIDVEFRVVGGQREGLLLALGQVVIANGFTLLRQRMVAGSEGASLTMHVRGPENRLLQLEENLGSHPLVRSFEASPIDGAAVRPEPRETMAPMAAPATAPSKAPVIIHDPAQMPRVQALLPLLAREYPNIFVHLRALEYELTAEQYDATLEYIGRRVGAWVYKRDFALGGQLPPGEAIRRIALPAMRQVLEAELQGQQLHVTNSPFCGRGRKGACCHFLGGMLAGLLDTAQGTNTFRVVEAQCRNAGAAACAFEFHH</sequence>
<reference evidence="2" key="1">
    <citation type="journal article" date="2019" name="Int. J. Syst. Evol. Microbiol.">
        <title>The Global Catalogue of Microorganisms (GCM) 10K type strain sequencing project: providing services to taxonomists for standard genome sequencing and annotation.</title>
        <authorList>
            <consortium name="The Broad Institute Genomics Platform"/>
            <consortium name="The Broad Institute Genome Sequencing Center for Infectious Disease"/>
            <person name="Wu L."/>
            <person name="Ma J."/>
        </authorList>
    </citation>
    <scope>NUCLEOTIDE SEQUENCE [LARGE SCALE GENOMIC DNA]</scope>
    <source>
        <strain evidence="2">KACC 11407</strain>
    </source>
</reference>
<protein>
    <recommendedName>
        <fullName evidence="3">4-vinyl reductase 4VR domain-containing protein</fullName>
    </recommendedName>
</protein>
<evidence type="ECO:0008006" key="3">
    <source>
        <dbReference type="Google" id="ProtNLM"/>
    </source>
</evidence>
<dbReference type="Proteomes" id="UP001596036">
    <property type="component" value="Unassembled WGS sequence"/>
</dbReference>
<keyword evidence="2" id="KW-1185">Reference proteome</keyword>
<organism evidence="1 2">
    <name type="scientific">Lysobacter yangpyeongensis</name>
    <dbReference type="NCBI Taxonomy" id="346182"/>
    <lineage>
        <taxon>Bacteria</taxon>
        <taxon>Pseudomonadati</taxon>
        <taxon>Pseudomonadota</taxon>
        <taxon>Gammaproteobacteria</taxon>
        <taxon>Lysobacterales</taxon>
        <taxon>Lysobacteraceae</taxon>
        <taxon>Lysobacter</taxon>
    </lineage>
</organism>
<dbReference type="SUPFAM" id="SSF111126">
    <property type="entry name" value="Ligand-binding domain in the NO signalling and Golgi transport"/>
    <property type="match status" value="1"/>
</dbReference>
<accession>A0ABW0SJ99</accession>
<dbReference type="Gene3D" id="3.30.1380.20">
    <property type="entry name" value="Trafficking protein particle complex subunit 3"/>
    <property type="match status" value="1"/>
</dbReference>
<dbReference type="EMBL" id="JBHSNM010000001">
    <property type="protein sequence ID" value="MFC5569019.1"/>
    <property type="molecule type" value="Genomic_DNA"/>
</dbReference>
<evidence type="ECO:0000313" key="2">
    <source>
        <dbReference type="Proteomes" id="UP001596036"/>
    </source>
</evidence>